<dbReference type="InterPro" id="IPR017582">
    <property type="entry name" value="SelU"/>
</dbReference>
<dbReference type="OrthoDB" id="9808735at2"/>
<dbReference type="GO" id="GO:0043828">
    <property type="term" value="F:tRNA 2-selenouridine synthase activity"/>
    <property type="evidence" value="ECO:0007669"/>
    <property type="project" value="InterPro"/>
</dbReference>
<dbReference type="InterPro" id="IPR036873">
    <property type="entry name" value="Rhodanese-like_dom_sf"/>
</dbReference>
<dbReference type="PANTHER" id="PTHR30401">
    <property type="entry name" value="TRNA 2-SELENOURIDINE SYNTHASE"/>
    <property type="match status" value="1"/>
</dbReference>
<dbReference type="EMBL" id="VFSV01000002">
    <property type="protein sequence ID" value="TRD23337.1"/>
    <property type="molecule type" value="Genomic_DNA"/>
</dbReference>
<dbReference type="CDD" id="cd01520">
    <property type="entry name" value="RHOD_YbbB"/>
    <property type="match status" value="1"/>
</dbReference>
<gene>
    <name evidence="3" type="primary">mnmH</name>
    <name evidence="3" type="ORF">FEV53_01915</name>
</gene>
<dbReference type="PROSITE" id="PS00380">
    <property type="entry name" value="RHODANESE_1"/>
    <property type="match status" value="1"/>
</dbReference>
<dbReference type="Gene3D" id="3.40.250.10">
    <property type="entry name" value="Rhodanese-like domain"/>
    <property type="match status" value="1"/>
</dbReference>
<evidence type="ECO:0000313" key="4">
    <source>
        <dbReference type="Proteomes" id="UP000318590"/>
    </source>
</evidence>
<keyword evidence="4" id="KW-1185">Reference proteome</keyword>
<sequence length="365" mass="40223">MPFVPSELSDITKAGFNTIIDVRAPSEFAEDHIPGAINLPVLDDSERARVGTIYVQQSAFLARKIGAALVSRNAARHIEGPLAEHEGDWRPLVYCWRGGQRSNSFASILSQIGWRVSVLEGGYQSYRRLVKARLYDTRFPSPVILLDGNTGTAKTAILHAAEKAGAQVIDLEGLANHRGSLFGAQGVQPSQKAFESALAARVAALDPDRPVFIEAESSKIGERIVPPALWSAMRTAPRVVIEAELDTRASYLVRAYKDAISDPARLDTILQSMLRLQGHERVTEWRNLAEAGDMRTLAKDLMEHHYDPRYDRQRHRQAWDLLGKLKAEMLDTPEITTLGAKLAGLKSEKVVISQQDAAHYGTGNG</sequence>
<reference evidence="3 4" key="1">
    <citation type="submission" date="2019-06" db="EMBL/GenBank/DDBJ databases">
        <title>Paenimaribius caenipelagi gen. nov., sp. nov., isolated from a tidal flat.</title>
        <authorList>
            <person name="Yoon J.-H."/>
        </authorList>
    </citation>
    <scope>NUCLEOTIDE SEQUENCE [LARGE SCALE GENOMIC DNA]</scope>
    <source>
        <strain evidence="3 4">JBTF-M29</strain>
    </source>
</reference>
<dbReference type="Pfam" id="PF26341">
    <property type="entry name" value="AAA_SelU"/>
    <property type="match status" value="1"/>
</dbReference>
<keyword evidence="1" id="KW-0711">Selenium</keyword>
<dbReference type="SMART" id="SM00450">
    <property type="entry name" value="RHOD"/>
    <property type="match status" value="1"/>
</dbReference>
<dbReference type="NCBIfam" id="NF008750">
    <property type="entry name" value="PRK11784.1-2"/>
    <property type="match status" value="1"/>
</dbReference>
<evidence type="ECO:0000256" key="1">
    <source>
        <dbReference type="ARBA" id="ARBA00023266"/>
    </source>
</evidence>
<comment type="caution">
    <text evidence="3">The sequence shown here is derived from an EMBL/GenBank/DDBJ whole genome shotgun (WGS) entry which is preliminary data.</text>
</comment>
<organism evidence="3 4">
    <name type="scientific">Palleronia caenipelagi</name>
    <dbReference type="NCBI Taxonomy" id="2489174"/>
    <lineage>
        <taxon>Bacteria</taxon>
        <taxon>Pseudomonadati</taxon>
        <taxon>Pseudomonadota</taxon>
        <taxon>Alphaproteobacteria</taxon>
        <taxon>Rhodobacterales</taxon>
        <taxon>Roseobacteraceae</taxon>
        <taxon>Palleronia</taxon>
    </lineage>
</organism>
<name>A0A547QA93_9RHOB</name>
<dbReference type="GO" id="GO:0002098">
    <property type="term" value="P:tRNA wobble uridine modification"/>
    <property type="evidence" value="ECO:0007669"/>
    <property type="project" value="InterPro"/>
</dbReference>
<dbReference type="SUPFAM" id="SSF52821">
    <property type="entry name" value="Rhodanese/Cell cycle control phosphatase"/>
    <property type="match status" value="1"/>
</dbReference>
<feature type="domain" description="Rhodanese" evidence="2">
    <location>
        <begin position="18"/>
        <end position="135"/>
    </location>
</feature>
<dbReference type="InterPro" id="IPR001763">
    <property type="entry name" value="Rhodanese-like_dom"/>
</dbReference>
<dbReference type="InterPro" id="IPR001307">
    <property type="entry name" value="Thiosulphate_STrfase_CS"/>
</dbReference>
<dbReference type="Proteomes" id="UP000318590">
    <property type="component" value="Unassembled WGS sequence"/>
</dbReference>
<proteinExistence type="predicted"/>
<accession>A0A547QA93</accession>
<evidence type="ECO:0000259" key="2">
    <source>
        <dbReference type="PROSITE" id="PS50206"/>
    </source>
</evidence>
<dbReference type="NCBIfam" id="TIGR03167">
    <property type="entry name" value="tRNA_sel_U_synt"/>
    <property type="match status" value="1"/>
</dbReference>
<protein>
    <submittedName>
        <fullName evidence="3">tRNA 2-selenouridine(34) synthase MnmH</fullName>
    </submittedName>
</protein>
<dbReference type="GO" id="GO:0004792">
    <property type="term" value="F:thiosulfate-cyanide sulfurtransferase activity"/>
    <property type="evidence" value="ECO:0007669"/>
    <property type="project" value="InterPro"/>
</dbReference>
<dbReference type="NCBIfam" id="NF008752">
    <property type="entry name" value="PRK11784.1-4"/>
    <property type="match status" value="1"/>
</dbReference>
<dbReference type="RefSeq" id="WP_142833126.1">
    <property type="nucleotide sequence ID" value="NZ_VFSV01000002.1"/>
</dbReference>
<dbReference type="InterPro" id="IPR058840">
    <property type="entry name" value="AAA_SelU"/>
</dbReference>
<dbReference type="PROSITE" id="PS50206">
    <property type="entry name" value="RHODANESE_3"/>
    <property type="match status" value="1"/>
</dbReference>
<evidence type="ECO:0000313" key="3">
    <source>
        <dbReference type="EMBL" id="TRD23337.1"/>
    </source>
</evidence>
<dbReference type="AlphaFoldDB" id="A0A547QA93"/>
<dbReference type="PANTHER" id="PTHR30401:SF0">
    <property type="entry name" value="TRNA 2-SELENOURIDINE SYNTHASE"/>
    <property type="match status" value="1"/>
</dbReference>
<dbReference type="Pfam" id="PF00581">
    <property type="entry name" value="Rhodanese"/>
    <property type="match status" value="1"/>
</dbReference>